<dbReference type="EMBL" id="GGMS01006935">
    <property type="protein sequence ID" value="MBY76138.1"/>
    <property type="molecule type" value="Transcribed_RNA"/>
</dbReference>
<dbReference type="OrthoDB" id="10041064at2759"/>
<dbReference type="AlphaFoldDB" id="A0A2S2QEH3"/>
<reference evidence="1" key="1">
    <citation type="submission" date="2018-04" db="EMBL/GenBank/DDBJ databases">
        <title>Transcriptome assembly of Sipha flava.</title>
        <authorList>
            <person name="Scully E.D."/>
            <person name="Geib S.M."/>
            <person name="Palmer N.A."/>
            <person name="Koch K."/>
            <person name="Bradshaw J."/>
            <person name="Heng-Moss T."/>
            <person name="Sarath G."/>
        </authorList>
    </citation>
    <scope>NUCLEOTIDE SEQUENCE</scope>
</reference>
<accession>A0A2S2QEH3</accession>
<proteinExistence type="predicted"/>
<gene>
    <name evidence="1" type="ORF">g.135704</name>
</gene>
<evidence type="ECO:0000313" key="1">
    <source>
        <dbReference type="EMBL" id="MBY76138.1"/>
    </source>
</evidence>
<organism evidence="1">
    <name type="scientific">Sipha flava</name>
    <name type="common">yellow sugarcane aphid</name>
    <dbReference type="NCBI Taxonomy" id="143950"/>
    <lineage>
        <taxon>Eukaryota</taxon>
        <taxon>Metazoa</taxon>
        <taxon>Ecdysozoa</taxon>
        <taxon>Arthropoda</taxon>
        <taxon>Hexapoda</taxon>
        <taxon>Insecta</taxon>
        <taxon>Pterygota</taxon>
        <taxon>Neoptera</taxon>
        <taxon>Paraneoptera</taxon>
        <taxon>Hemiptera</taxon>
        <taxon>Sternorrhyncha</taxon>
        <taxon>Aphidomorpha</taxon>
        <taxon>Aphidoidea</taxon>
        <taxon>Aphididae</taxon>
        <taxon>Sipha</taxon>
    </lineage>
</organism>
<protein>
    <submittedName>
        <fullName evidence="1">Uncharacterized protein</fullName>
    </submittedName>
</protein>
<name>A0A2S2QEH3_9HEMI</name>
<sequence>METDFGEAILCNLCEESITMKEARHLGAIKIEKQAKKILQDSKIKIPTFKVGDCVVIPVPKVDKGPVYPANVIGVVIDQKNKLNRLGTEHGILKVWYGSGNIQPATYNFIDFEQANKTKEISKEKLYLL</sequence>